<evidence type="ECO:0000256" key="1">
    <source>
        <dbReference type="SAM" id="MobiDB-lite"/>
    </source>
</evidence>
<feature type="region of interest" description="Disordered" evidence="1">
    <location>
        <begin position="1"/>
        <end position="59"/>
    </location>
</feature>
<organism evidence="2 3">
    <name type="scientific">Athelia psychrophila</name>
    <dbReference type="NCBI Taxonomy" id="1759441"/>
    <lineage>
        <taxon>Eukaryota</taxon>
        <taxon>Fungi</taxon>
        <taxon>Dikarya</taxon>
        <taxon>Basidiomycota</taxon>
        <taxon>Agaricomycotina</taxon>
        <taxon>Agaricomycetes</taxon>
        <taxon>Agaricomycetidae</taxon>
        <taxon>Atheliales</taxon>
        <taxon>Atheliaceae</taxon>
        <taxon>Athelia</taxon>
    </lineage>
</organism>
<proteinExistence type="predicted"/>
<name>A0A166W7I1_9AGAM</name>
<dbReference type="EMBL" id="KV417482">
    <property type="protein sequence ID" value="KZP33465.1"/>
    <property type="molecule type" value="Genomic_DNA"/>
</dbReference>
<protein>
    <submittedName>
        <fullName evidence="2">Uncharacterized protein</fullName>
    </submittedName>
</protein>
<dbReference type="OrthoDB" id="10262308at2759"/>
<evidence type="ECO:0000313" key="2">
    <source>
        <dbReference type="EMBL" id="KZP33465.1"/>
    </source>
</evidence>
<reference evidence="2 3" key="1">
    <citation type="journal article" date="2016" name="Mol. Biol. Evol.">
        <title>Comparative Genomics of Early-Diverging Mushroom-Forming Fungi Provides Insights into the Origins of Lignocellulose Decay Capabilities.</title>
        <authorList>
            <person name="Nagy L.G."/>
            <person name="Riley R."/>
            <person name="Tritt A."/>
            <person name="Adam C."/>
            <person name="Daum C."/>
            <person name="Floudas D."/>
            <person name="Sun H."/>
            <person name="Yadav J.S."/>
            <person name="Pangilinan J."/>
            <person name="Larsson K.H."/>
            <person name="Matsuura K."/>
            <person name="Barry K."/>
            <person name="Labutti K."/>
            <person name="Kuo R."/>
            <person name="Ohm R.A."/>
            <person name="Bhattacharya S.S."/>
            <person name="Shirouzu T."/>
            <person name="Yoshinaga Y."/>
            <person name="Martin F.M."/>
            <person name="Grigoriev I.V."/>
            <person name="Hibbett D.S."/>
        </authorList>
    </citation>
    <scope>NUCLEOTIDE SEQUENCE [LARGE SCALE GENOMIC DNA]</scope>
    <source>
        <strain evidence="2 3">CBS 109695</strain>
    </source>
</reference>
<accession>A0A166W7I1</accession>
<evidence type="ECO:0000313" key="3">
    <source>
        <dbReference type="Proteomes" id="UP000076532"/>
    </source>
</evidence>
<dbReference type="Proteomes" id="UP000076532">
    <property type="component" value="Unassembled WGS sequence"/>
</dbReference>
<dbReference type="AlphaFoldDB" id="A0A166W7I1"/>
<sequence>MAKALGSSVEQEHRDGLHKLSRVYQLNPLTSKNRSNHLPPANKRPSRLIFHRHRATGGH</sequence>
<feature type="compositionally biased region" description="Basic residues" evidence="1">
    <location>
        <begin position="44"/>
        <end position="59"/>
    </location>
</feature>
<keyword evidence="3" id="KW-1185">Reference proteome</keyword>
<gene>
    <name evidence="2" type="ORF">FIBSPDRAFT_847389</name>
</gene>